<keyword evidence="2" id="KW-1185">Reference proteome</keyword>
<dbReference type="Proteomes" id="UP001159405">
    <property type="component" value="Unassembled WGS sequence"/>
</dbReference>
<organism evidence="1 2">
    <name type="scientific">Porites lobata</name>
    <dbReference type="NCBI Taxonomy" id="104759"/>
    <lineage>
        <taxon>Eukaryota</taxon>
        <taxon>Metazoa</taxon>
        <taxon>Cnidaria</taxon>
        <taxon>Anthozoa</taxon>
        <taxon>Hexacorallia</taxon>
        <taxon>Scleractinia</taxon>
        <taxon>Fungiina</taxon>
        <taxon>Poritidae</taxon>
        <taxon>Porites</taxon>
    </lineage>
</organism>
<name>A0ABN8N3J3_9CNID</name>
<comment type="caution">
    <text evidence="1">The sequence shown here is derived from an EMBL/GenBank/DDBJ whole genome shotgun (WGS) entry which is preliminary data.</text>
</comment>
<dbReference type="PANTHER" id="PTHR33845">
    <property type="entry name" value="C2H2-TYPE DOMAIN-CONTAINING PROTEIN"/>
    <property type="match status" value="1"/>
</dbReference>
<dbReference type="PANTHER" id="PTHR33845:SF1">
    <property type="entry name" value="C2H2-TYPE DOMAIN-CONTAINING PROTEIN"/>
    <property type="match status" value="1"/>
</dbReference>
<dbReference type="EMBL" id="CALNXK010000010">
    <property type="protein sequence ID" value="CAH3042238.1"/>
    <property type="molecule type" value="Genomic_DNA"/>
</dbReference>
<accession>A0ABN8N3J3</accession>
<sequence>MRTHLNSGHDTETASQMMTVIESSGGISGVRVTVSGPQHAAKSTLVKWEGVSFINNIAYTKEGLHVWRAYGIGSGKFSFVQYSSLQKHLDCG</sequence>
<proteinExistence type="predicted"/>
<reference evidence="1 2" key="1">
    <citation type="submission" date="2022-05" db="EMBL/GenBank/DDBJ databases">
        <authorList>
            <consortium name="Genoscope - CEA"/>
            <person name="William W."/>
        </authorList>
    </citation>
    <scope>NUCLEOTIDE SEQUENCE [LARGE SCALE GENOMIC DNA]</scope>
</reference>
<evidence type="ECO:0000313" key="2">
    <source>
        <dbReference type="Proteomes" id="UP001159405"/>
    </source>
</evidence>
<gene>
    <name evidence="1" type="ORF">PLOB_00000921</name>
</gene>
<evidence type="ECO:0000313" key="1">
    <source>
        <dbReference type="EMBL" id="CAH3042238.1"/>
    </source>
</evidence>
<protein>
    <submittedName>
        <fullName evidence="1">Uncharacterized protein</fullName>
    </submittedName>
</protein>